<dbReference type="OrthoDB" id="2095648at2759"/>
<evidence type="ECO:0000313" key="2">
    <source>
        <dbReference type="EMBL" id="KAF9604329.1"/>
    </source>
</evidence>
<evidence type="ECO:0000313" key="3">
    <source>
        <dbReference type="Proteomes" id="UP000631114"/>
    </source>
</evidence>
<protein>
    <recommendedName>
        <fullName evidence="1">F-box domain-containing protein</fullName>
    </recommendedName>
</protein>
<organism evidence="2 3">
    <name type="scientific">Coptis chinensis</name>
    <dbReference type="NCBI Taxonomy" id="261450"/>
    <lineage>
        <taxon>Eukaryota</taxon>
        <taxon>Viridiplantae</taxon>
        <taxon>Streptophyta</taxon>
        <taxon>Embryophyta</taxon>
        <taxon>Tracheophyta</taxon>
        <taxon>Spermatophyta</taxon>
        <taxon>Magnoliopsida</taxon>
        <taxon>Ranunculales</taxon>
        <taxon>Ranunculaceae</taxon>
        <taxon>Coptidoideae</taxon>
        <taxon>Coptis</taxon>
    </lineage>
</organism>
<dbReference type="Pfam" id="PF12937">
    <property type="entry name" value="F-box-like"/>
    <property type="match status" value="1"/>
</dbReference>
<dbReference type="Gene3D" id="3.80.10.10">
    <property type="entry name" value="Ribonuclease Inhibitor"/>
    <property type="match status" value="1"/>
</dbReference>
<dbReference type="Proteomes" id="UP000631114">
    <property type="component" value="Unassembled WGS sequence"/>
</dbReference>
<feature type="domain" description="F-box" evidence="1">
    <location>
        <begin position="11"/>
        <end position="58"/>
    </location>
</feature>
<dbReference type="PANTHER" id="PTHR38926:SF2">
    <property type="entry name" value="F-BOX_LRR-REPEAT PROTEIN 21-RELATED"/>
    <property type="match status" value="1"/>
</dbReference>
<dbReference type="AlphaFoldDB" id="A0A835LV09"/>
<comment type="caution">
    <text evidence="2">The sequence shown here is derived from an EMBL/GenBank/DDBJ whole genome shotgun (WGS) entry which is preliminary data.</text>
</comment>
<proteinExistence type="predicted"/>
<dbReference type="InterPro" id="IPR036047">
    <property type="entry name" value="F-box-like_dom_sf"/>
</dbReference>
<keyword evidence="3" id="KW-1185">Reference proteome</keyword>
<dbReference type="PANTHER" id="PTHR38926">
    <property type="entry name" value="F-BOX DOMAIN CONTAINING PROTEIN, EXPRESSED"/>
    <property type="match status" value="1"/>
</dbReference>
<evidence type="ECO:0000259" key="1">
    <source>
        <dbReference type="PROSITE" id="PS50181"/>
    </source>
</evidence>
<sequence length="255" mass="29458">MKKRKDTLEQVRNWLDLPRDVIILILTKLGLVEILCNAQWVCSLWRKITKDPQLFCSICIPREWKYLSKLALNAYEKLVKESVDRSCGQLVTFSCDFPVTDDLLHYVVDRSNTLKCLRLGACYDISDNGFIGAVRNLPLLEELELWSFYFSKQVIKQVGKFCPKLKYLRLTEKRVRNVWNRNSQVNCNDEAFGIAESMPQLLRLSLFANALGNDGLRAILDGCPRLEYLDLRTCTGINLNGDLLKKCGRIKDLRF</sequence>
<dbReference type="EMBL" id="JADFTS010000005">
    <property type="protein sequence ID" value="KAF9604329.1"/>
    <property type="molecule type" value="Genomic_DNA"/>
</dbReference>
<dbReference type="InterPro" id="IPR032675">
    <property type="entry name" value="LRR_dom_sf"/>
</dbReference>
<dbReference type="SUPFAM" id="SSF81383">
    <property type="entry name" value="F-box domain"/>
    <property type="match status" value="1"/>
</dbReference>
<dbReference type="SUPFAM" id="SSF52047">
    <property type="entry name" value="RNI-like"/>
    <property type="match status" value="1"/>
</dbReference>
<dbReference type="InterPro" id="IPR001810">
    <property type="entry name" value="F-box_dom"/>
</dbReference>
<name>A0A835LV09_9MAGN</name>
<dbReference type="CDD" id="cd22164">
    <property type="entry name" value="F-box_AtSKIP19-like"/>
    <property type="match status" value="1"/>
</dbReference>
<gene>
    <name evidence="2" type="ORF">IFM89_005910</name>
</gene>
<reference evidence="2 3" key="1">
    <citation type="submission" date="2020-10" db="EMBL/GenBank/DDBJ databases">
        <title>The Coptis chinensis genome and diversification of protoberbering-type alkaloids.</title>
        <authorList>
            <person name="Wang B."/>
            <person name="Shu S."/>
            <person name="Song C."/>
            <person name="Liu Y."/>
        </authorList>
    </citation>
    <scope>NUCLEOTIDE SEQUENCE [LARGE SCALE GENOMIC DNA]</scope>
    <source>
        <strain evidence="2">HL-2020</strain>
        <tissue evidence="2">Leaf</tissue>
    </source>
</reference>
<accession>A0A835LV09</accession>
<dbReference type="PROSITE" id="PS50181">
    <property type="entry name" value="FBOX"/>
    <property type="match status" value="1"/>
</dbReference>